<evidence type="ECO:0000313" key="3">
    <source>
        <dbReference type="Proteomes" id="UP000632740"/>
    </source>
</evidence>
<name>A0A919NXL8_9CELL</name>
<comment type="caution">
    <text evidence="2">The sequence shown here is derived from an EMBL/GenBank/DDBJ whole genome shotgun (WGS) entry which is preliminary data.</text>
</comment>
<feature type="transmembrane region" description="Helical" evidence="1">
    <location>
        <begin position="78"/>
        <end position="103"/>
    </location>
</feature>
<feature type="transmembrane region" description="Helical" evidence="1">
    <location>
        <begin position="44"/>
        <end position="66"/>
    </location>
</feature>
<evidence type="ECO:0000313" key="2">
    <source>
        <dbReference type="EMBL" id="GIG19392.1"/>
    </source>
</evidence>
<dbReference type="EMBL" id="BONK01000001">
    <property type="protein sequence ID" value="GIG19392.1"/>
    <property type="molecule type" value="Genomic_DNA"/>
</dbReference>
<protein>
    <submittedName>
        <fullName evidence="2">Uncharacterized protein</fullName>
    </submittedName>
</protein>
<feature type="transmembrane region" description="Helical" evidence="1">
    <location>
        <begin position="109"/>
        <end position="132"/>
    </location>
</feature>
<dbReference type="AlphaFoldDB" id="A0A919NXL8"/>
<proteinExistence type="predicted"/>
<sequence>MEPIDVRAAATGAIGGVVSYFAVFLVAVPALSGMLVAAGPVVTALVVIAAQAVIMLLLGAAVALLVRRRRGLRSRGSAMSTVLTAGGCGLVLVLVLGAAAAAATAQGGITGQAVIVGAVTWLGLPALGAAVVPPREAPRTSYDAPAPVDFERGGALAGARSYGDAGSASLESVGVTTVAVLLIGTLLLVLSPAGGWFTDNLRVALCRIVTLGQGGCGAMVSPSAESHKPKDPCVLSTDNDVRAASLDVVFVTVKGGGTIRVEKLSDGTFRVSAEGSGGAGAQVGVGAGASITIDDHQFGGDAEAQLAGYVEAAGGATWVVDEAGKNKLVDYLKEERNWASVQSAMSSTPLGAIGSGATWAAHGVWNWLTGDSYSPPEPTEIYGQAGIGGTGSANAASVVSGASAEVNVATAIGSRVNVKTGETTLYYTEQIDGSASENVGFAPVHGGIGQAEGKIKVLVAVTIGKDGVPVRVTTQGLAVGDAQAAASTVFTGSLGEPQSSNGRLFTATVDLTGPETSRIAGDLLRATGIMPNGTAVDQVRGAYDALATFTQAARDRGVLTKQDVNSSSNTSFGIQGGGEFGPLELGASFKNSTDNVSSEKGYWWDGQGWRSWAECTA</sequence>
<feature type="transmembrane region" description="Helical" evidence="1">
    <location>
        <begin position="12"/>
        <end position="38"/>
    </location>
</feature>
<organism evidence="2 3">
    <name type="scientific">Cellulomonas chitinilytica</name>
    <dbReference type="NCBI Taxonomy" id="398759"/>
    <lineage>
        <taxon>Bacteria</taxon>
        <taxon>Bacillati</taxon>
        <taxon>Actinomycetota</taxon>
        <taxon>Actinomycetes</taxon>
        <taxon>Micrococcales</taxon>
        <taxon>Cellulomonadaceae</taxon>
        <taxon>Cellulomonas</taxon>
    </lineage>
</organism>
<accession>A0A919NXL8</accession>
<dbReference type="Proteomes" id="UP000632740">
    <property type="component" value="Unassembled WGS sequence"/>
</dbReference>
<gene>
    <name evidence="2" type="ORF">Cch01nite_01160</name>
</gene>
<feature type="transmembrane region" description="Helical" evidence="1">
    <location>
        <begin position="173"/>
        <end position="197"/>
    </location>
</feature>
<keyword evidence="1" id="KW-0472">Membrane</keyword>
<keyword evidence="3" id="KW-1185">Reference proteome</keyword>
<evidence type="ECO:0000256" key="1">
    <source>
        <dbReference type="SAM" id="Phobius"/>
    </source>
</evidence>
<keyword evidence="1" id="KW-1133">Transmembrane helix</keyword>
<keyword evidence="1" id="KW-0812">Transmembrane</keyword>
<dbReference type="RefSeq" id="WP_203747270.1">
    <property type="nucleotide sequence ID" value="NZ_BONK01000001.1"/>
</dbReference>
<reference evidence="2" key="1">
    <citation type="submission" date="2021-01" db="EMBL/GenBank/DDBJ databases">
        <title>Whole genome shotgun sequence of Cellulomonas chitinilytica NBRC 110799.</title>
        <authorList>
            <person name="Komaki H."/>
            <person name="Tamura T."/>
        </authorList>
    </citation>
    <scope>NUCLEOTIDE SEQUENCE</scope>
    <source>
        <strain evidence="2">NBRC 110799</strain>
    </source>
</reference>